<dbReference type="Proteomes" id="UP000557509">
    <property type="component" value="Unassembled WGS sequence"/>
</dbReference>
<organism evidence="1 2">
    <name type="scientific">Toxoplasma gondii</name>
    <dbReference type="NCBI Taxonomy" id="5811"/>
    <lineage>
        <taxon>Eukaryota</taxon>
        <taxon>Sar</taxon>
        <taxon>Alveolata</taxon>
        <taxon>Apicomplexa</taxon>
        <taxon>Conoidasida</taxon>
        <taxon>Coccidia</taxon>
        <taxon>Eucoccidiorida</taxon>
        <taxon>Eimeriorina</taxon>
        <taxon>Sarcocystidae</taxon>
        <taxon>Toxoplasma</taxon>
    </lineage>
</organism>
<name>A0A7J6K4X0_TOXGO</name>
<comment type="caution">
    <text evidence="1">The sequence shown here is derived from an EMBL/GenBank/DDBJ whole genome shotgun (WGS) entry which is preliminary data.</text>
</comment>
<evidence type="ECO:0000313" key="2">
    <source>
        <dbReference type="Proteomes" id="UP000557509"/>
    </source>
</evidence>
<gene>
    <name evidence="1" type="ORF">TGRH88_076920</name>
</gene>
<evidence type="ECO:0000313" key="1">
    <source>
        <dbReference type="EMBL" id="KAF4641880.1"/>
    </source>
</evidence>
<dbReference type="EMBL" id="JAAUHK010000194">
    <property type="protein sequence ID" value="KAF4641880.1"/>
    <property type="molecule type" value="Genomic_DNA"/>
</dbReference>
<dbReference type="AlphaFoldDB" id="A0A7J6K4X0"/>
<keyword evidence="2" id="KW-1185">Reference proteome</keyword>
<proteinExistence type="predicted"/>
<reference evidence="1 2" key="1">
    <citation type="submission" date="2020-03" db="EMBL/GenBank/DDBJ databases">
        <title>Genome sequence of Toxoplasma gondii RH-88 strain.</title>
        <authorList>
            <person name="Lorenzi H.A."/>
            <person name="Venepally P."/>
            <person name="Rozenberg A."/>
            <person name="Sibley D."/>
        </authorList>
    </citation>
    <scope>NUCLEOTIDE SEQUENCE [LARGE SCALE GENOMIC DNA]</scope>
    <source>
        <strain evidence="1 2">RH-88</strain>
    </source>
</reference>
<sequence>MLSAATAVNDMVSERAGKHATFPLGKTTLQRGDDTNPRMMATVKEDISLFILIVFSVNLQRAAIPRPLVYYRARPLLLLHSSSEGG</sequence>
<protein>
    <submittedName>
        <fullName evidence="1">Uncharacterized protein</fullName>
    </submittedName>
</protein>
<accession>A0A7J6K4X0</accession>